<sequence>MCAAAPAPAPVPMDHTPVTLLRREDMVVLTFHFTNLSRTGGPDPQSLVVTDSALPASVSVDFPPQTLLEEATSSASDSARVKGGWLSGGSRLAFRVPAGTSVPFTTDGLLTWAGLPRDPAGTVLECVWGLPLGVLSGPAAWSNPTEPLTGPSGVTGLWHTRLGLPPGGSVTTAGNRVPLGSGGSPRVNQPFASSLNAAQRQEITGALARRPLLAGQLHLSALGSSIDLAGDWSGLPGVGVTGYQHHAVTGRDVAVHVVERGYLLPFGFPVQISTHTERRLDVGLFTVSRLTVLLPALDYAGAHGLPHQGRAFPFTRVQLQGRLAAEVDESAEPIGTFGFWVHAAEQTERLVFDILCTDRRGHPLTLRAPLAYVRGDLGAQALAAALTAYEQKSAGMTLPAAGNLELAPVDGGAETTTVAVEGLTVGAEPAVGDGTPLVEAGRLPAYPRLLGVSSRLPPLQAFRSRSSAAPGAAAPPPAPDPVRLVLDQTYVGSGLAAAGQVYAAVQQPPPPLPPVGFAPPVTDSGGVAALSQQVSGLSATAGLVGGALDKVKAGQFDPVSYFPKAGDPSGLLPPKLLGFLNLPDLVASTSTGDGKTVPRIVTEIVRDAADKPPKAVLTTMAWSPKVKTGTFFGILTTTDETRVDLRNTTRTPLDGTPPQVECRGELSAFSLSFVGGILTVDFTRLAFTSKPGATPTLDAKVKKVGFGGDLEFLDRLRDYLPTPANGPHFSVDATGIEVGYSLGIPAIPAGVLLMQNLTLSSSVTLPFDGKPVRAHFALSSRDHPFTVSVSLLGGRGFFGITVDSGDIVELEAQVEFGAAAALNLGVASGSVSLTAGIYVKFQAQETAPHTLQARVSGFFRAVGALDVLGIISISVEFYLALTYNTQTKVVHGTALVVVRVRVAFFSKSVSLEVERDFGSGADPAFGDAFPDPLPWQARCGAYAAMEDT</sequence>
<dbReference type="EMBL" id="FRBI01000016">
    <property type="protein sequence ID" value="SHM92035.1"/>
    <property type="molecule type" value="Genomic_DNA"/>
</dbReference>
<keyword evidence="2" id="KW-1185">Reference proteome</keyword>
<dbReference type="RefSeq" id="WP_235002368.1">
    <property type="nucleotide sequence ID" value="NZ_FRBI01000016.1"/>
</dbReference>
<dbReference type="STRING" id="310782.SAMN05216499_116101"/>
<gene>
    <name evidence="1" type="ORF">SAMN05216499_116101</name>
</gene>
<name>A0A1M7MNF6_9ACTN</name>
<protein>
    <submittedName>
        <fullName evidence="1">Uncharacterized protein</fullName>
    </submittedName>
</protein>
<evidence type="ECO:0000313" key="1">
    <source>
        <dbReference type="EMBL" id="SHM92035.1"/>
    </source>
</evidence>
<dbReference type="AlphaFoldDB" id="A0A1M7MNF6"/>
<proteinExistence type="predicted"/>
<organism evidence="1 2">
    <name type="scientific">Actinacidiphila paucisporea</name>
    <dbReference type="NCBI Taxonomy" id="310782"/>
    <lineage>
        <taxon>Bacteria</taxon>
        <taxon>Bacillati</taxon>
        <taxon>Actinomycetota</taxon>
        <taxon>Actinomycetes</taxon>
        <taxon>Kitasatosporales</taxon>
        <taxon>Streptomycetaceae</taxon>
        <taxon>Actinacidiphila</taxon>
    </lineage>
</organism>
<dbReference type="Proteomes" id="UP000184111">
    <property type="component" value="Unassembled WGS sequence"/>
</dbReference>
<reference evidence="1 2" key="1">
    <citation type="submission" date="2016-11" db="EMBL/GenBank/DDBJ databases">
        <authorList>
            <person name="Jaros S."/>
            <person name="Januszkiewicz K."/>
            <person name="Wedrychowicz H."/>
        </authorList>
    </citation>
    <scope>NUCLEOTIDE SEQUENCE [LARGE SCALE GENOMIC DNA]</scope>
    <source>
        <strain evidence="1 2">CGMCC 4.2025</strain>
    </source>
</reference>
<accession>A0A1M7MNF6</accession>
<evidence type="ECO:0000313" key="2">
    <source>
        <dbReference type="Proteomes" id="UP000184111"/>
    </source>
</evidence>